<dbReference type="Proteomes" id="UP000054270">
    <property type="component" value="Unassembled WGS sequence"/>
</dbReference>
<proteinExistence type="predicted"/>
<dbReference type="STRING" id="945553.A0A0D2KJZ5"/>
<gene>
    <name evidence="1" type="ORF">HYPSUDRAFT_122398</name>
</gene>
<evidence type="ECO:0000313" key="1">
    <source>
        <dbReference type="EMBL" id="KJA14987.1"/>
    </source>
</evidence>
<reference evidence="2" key="1">
    <citation type="submission" date="2014-04" db="EMBL/GenBank/DDBJ databases">
        <title>Evolutionary Origins and Diversification of the Mycorrhizal Mutualists.</title>
        <authorList>
            <consortium name="DOE Joint Genome Institute"/>
            <consortium name="Mycorrhizal Genomics Consortium"/>
            <person name="Kohler A."/>
            <person name="Kuo A."/>
            <person name="Nagy L.G."/>
            <person name="Floudas D."/>
            <person name="Copeland A."/>
            <person name="Barry K.W."/>
            <person name="Cichocki N."/>
            <person name="Veneault-Fourrey C."/>
            <person name="LaButti K."/>
            <person name="Lindquist E.A."/>
            <person name="Lipzen A."/>
            <person name="Lundell T."/>
            <person name="Morin E."/>
            <person name="Murat C."/>
            <person name="Riley R."/>
            <person name="Ohm R."/>
            <person name="Sun H."/>
            <person name="Tunlid A."/>
            <person name="Henrissat B."/>
            <person name="Grigoriev I.V."/>
            <person name="Hibbett D.S."/>
            <person name="Martin F."/>
        </authorList>
    </citation>
    <scope>NUCLEOTIDE SEQUENCE [LARGE SCALE GENOMIC DNA]</scope>
    <source>
        <strain evidence="2">FD-334 SS-4</strain>
    </source>
</reference>
<name>A0A0D2KJZ5_HYPSF</name>
<organism evidence="1 2">
    <name type="scientific">Hypholoma sublateritium (strain FD-334 SS-4)</name>
    <dbReference type="NCBI Taxonomy" id="945553"/>
    <lineage>
        <taxon>Eukaryota</taxon>
        <taxon>Fungi</taxon>
        <taxon>Dikarya</taxon>
        <taxon>Basidiomycota</taxon>
        <taxon>Agaricomycotina</taxon>
        <taxon>Agaricomycetes</taxon>
        <taxon>Agaricomycetidae</taxon>
        <taxon>Agaricales</taxon>
        <taxon>Agaricineae</taxon>
        <taxon>Strophariaceae</taxon>
        <taxon>Hypholoma</taxon>
    </lineage>
</organism>
<sequence>LGTNEVPSDEQKCLIQSALIGPETKLLGIQAQISQLKQQLESLVQKETIMVQEVAPYRALLSPFRRLPDDILREIFLHCLPNDYIPVIDFRQPPLLLTHISRHLRQLALTTPRLW</sequence>
<feature type="non-terminal residue" evidence="1">
    <location>
        <position position="115"/>
    </location>
</feature>
<dbReference type="OMA" id="WRHIAYS"/>
<dbReference type="OrthoDB" id="3248197at2759"/>
<evidence type="ECO:0008006" key="3">
    <source>
        <dbReference type="Google" id="ProtNLM"/>
    </source>
</evidence>
<evidence type="ECO:0000313" key="2">
    <source>
        <dbReference type="Proteomes" id="UP000054270"/>
    </source>
</evidence>
<accession>A0A0D2KJZ5</accession>
<dbReference type="EMBL" id="KN817658">
    <property type="protein sequence ID" value="KJA14987.1"/>
    <property type="molecule type" value="Genomic_DNA"/>
</dbReference>
<keyword evidence="2" id="KW-1185">Reference proteome</keyword>
<feature type="non-terminal residue" evidence="1">
    <location>
        <position position="1"/>
    </location>
</feature>
<protein>
    <recommendedName>
        <fullName evidence="3">F-box domain-containing protein</fullName>
    </recommendedName>
</protein>
<dbReference type="AlphaFoldDB" id="A0A0D2KJZ5"/>